<dbReference type="EC" id="6.3.1.2" evidence="6"/>
<dbReference type="EMBL" id="JAUTBF010000001">
    <property type="protein sequence ID" value="MDQ1122017.1"/>
    <property type="molecule type" value="Genomic_DNA"/>
</dbReference>
<dbReference type="PANTHER" id="PTHR43785">
    <property type="entry name" value="GAMMA-GLUTAMYLPUTRESCINE SYNTHETASE"/>
    <property type="match status" value="1"/>
</dbReference>
<dbReference type="Pfam" id="PF00120">
    <property type="entry name" value="Gln-synt_C"/>
    <property type="match status" value="1"/>
</dbReference>
<dbReference type="InterPro" id="IPR014746">
    <property type="entry name" value="Gln_synth/guanido_kin_cat_dom"/>
</dbReference>
<organism evidence="6 7">
    <name type="scientific">Microbacterium trichothecenolyticum</name>
    <name type="common">Aureobacterium trichothecenolyticum</name>
    <dbReference type="NCBI Taxonomy" id="69370"/>
    <lineage>
        <taxon>Bacteria</taxon>
        <taxon>Bacillati</taxon>
        <taxon>Actinomycetota</taxon>
        <taxon>Actinomycetes</taxon>
        <taxon>Micrococcales</taxon>
        <taxon>Microbacteriaceae</taxon>
        <taxon>Microbacterium</taxon>
    </lineage>
</organism>
<protein>
    <submittedName>
        <fullName evidence="6">Glutamine synthetase</fullName>
        <ecNumber evidence="6">6.3.1.2</ecNumber>
    </submittedName>
</protein>
<accession>A0ABU0TQR9</accession>
<evidence type="ECO:0000256" key="3">
    <source>
        <dbReference type="PROSITE-ProRule" id="PRU01331"/>
    </source>
</evidence>
<evidence type="ECO:0000256" key="4">
    <source>
        <dbReference type="RuleBase" id="RU000384"/>
    </source>
</evidence>
<dbReference type="RefSeq" id="WP_307479953.1">
    <property type="nucleotide sequence ID" value="NZ_JAUTBF010000001.1"/>
</dbReference>
<keyword evidence="7" id="KW-1185">Reference proteome</keyword>
<keyword evidence="2 6" id="KW-0436">Ligase</keyword>
<dbReference type="InterPro" id="IPR008146">
    <property type="entry name" value="Gln_synth_cat_dom"/>
</dbReference>
<evidence type="ECO:0000256" key="1">
    <source>
        <dbReference type="ARBA" id="ARBA00009897"/>
    </source>
</evidence>
<dbReference type="Gene3D" id="3.30.590.10">
    <property type="entry name" value="Glutamine synthetase/guanido kinase, catalytic domain"/>
    <property type="match status" value="1"/>
</dbReference>
<dbReference type="SUPFAM" id="SSF55931">
    <property type="entry name" value="Glutamine synthetase/guanido kinase"/>
    <property type="match status" value="1"/>
</dbReference>
<dbReference type="PANTHER" id="PTHR43785:SF12">
    <property type="entry name" value="TYPE-1 GLUTAMINE SYNTHETASE 2"/>
    <property type="match status" value="1"/>
</dbReference>
<dbReference type="GO" id="GO:0004356">
    <property type="term" value="F:glutamine synthetase activity"/>
    <property type="evidence" value="ECO:0007669"/>
    <property type="project" value="UniProtKB-EC"/>
</dbReference>
<evidence type="ECO:0000256" key="2">
    <source>
        <dbReference type="ARBA" id="ARBA00022598"/>
    </source>
</evidence>
<comment type="similarity">
    <text evidence="1 3 4">Belongs to the glutamine synthetase family.</text>
</comment>
<comment type="caution">
    <text evidence="6">The sequence shown here is derived from an EMBL/GenBank/DDBJ whole genome shotgun (WGS) entry which is preliminary data.</text>
</comment>
<name>A0ABU0TQR9_MICTR</name>
<feature type="domain" description="GS catalytic" evidence="5">
    <location>
        <begin position="121"/>
        <end position="457"/>
    </location>
</feature>
<reference evidence="6 7" key="1">
    <citation type="submission" date="2023-07" db="EMBL/GenBank/DDBJ databases">
        <title>Functional and genomic diversity of the sorghum phyllosphere microbiome.</title>
        <authorList>
            <person name="Shade A."/>
        </authorList>
    </citation>
    <scope>NUCLEOTIDE SEQUENCE [LARGE SCALE GENOMIC DNA]</scope>
    <source>
        <strain evidence="6 7">SORGH_AS_1207</strain>
    </source>
</reference>
<sequence>MNDYLLAPEELVELGITTVIIATPDLQGRLVGRRVPVENFPRVIEDGIEICTCAYSWDLEQSLALIEANKFALCSMHNGLPDISLKVDLGTLRRAAWLDNVAVCFADPWDPRAEEFLPISPRTILRTQIDRLSGLGLRAQTGTELEFYLFLNEPRALRKSGFRDLDPTTLIPSDFMIHEGNGYEWFFQKLRADLAASGIEMEAAQSEWGTGQWEMTFRYQDPLEMADRHALYKLAVRDSAAAAGMSATFMAKPLNAGQPGSSCHVHLSVVDDERAPVFWSDADEHHLSPVMRQSMAGVLAHVDELLALYAPTVNSYRRTNSADVAGWGSTWSIENRTTSVRVVGHRPRDRRFEFRLPGADTNPYLTLAGLLASVRDGIENARELPPRTEGNGYDTPLASGTPRHLGEAATAFAASAFTAQEFGAEVVAHMAVLLHDEWNQFLGAVSDWDLHRYFDRI</sequence>
<dbReference type="PROSITE" id="PS51987">
    <property type="entry name" value="GS_CATALYTIC"/>
    <property type="match status" value="1"/>
</dbReference>
<proteinExistence type="inferred from homology"/>
<gene>
    <name evidence="6" type="ORF">QE412_000590</name>
</gene>
<dbReference type="Proteomes" id="UP001226691">
    <property type="component" value="Unassembled WGS sequence"/>
</dbReference>
<evidence type="ECO:0000313" key="6">
    <source>
        <dbReference type="EMBL" id="MDQ1122017.1"/>
    </source>
</evidence>
<dbReference type="SMART" id="SM01230">
    <property type="entry name" value="Gln-synt_C"/>
    <property type="match status" value="1"/>
</dbReference>
<evidence type="ECO:0000259" key="5">
    <source>
        <dbReference type="PROSITE" id="PS51987"/>
    </source>
</evidence>
<evidence type="ECO:0000313" key="7">
    <source>
        <dbReference type="Proteomes" id="UP001226691"/>
    </source>
</evidence>